<keyword evidence="4" id="KW-0106">Calcium</keyword>
<dbReference type="Pfam" id="PF00884">
    <property type="entry name" value="Sulfatase"/>
    <property type="match status" value="1"/>
</dbReference>
<dbReference type="PANTHER" id="PTHR10342">
    <property type="entry name" value="ARYLSULFATASE"/>
    <property type="match status" value="1"/>
</dbReference>
<dbReference type="Gene3D" id="3.40.720.10">
    <property type="entry name" value="Alkaline Phosphatase, subunit A"/>
    <property type="match status" value="1"/>
</dbReference>
<dbReference type="Proteomes" id="UP000828390">
    <property type="component" value="Unassembled WGS sequence"/>
</dbReference>
<comment type="similarity">
    <text evidence="2">Belongs to the sulfatase family.</text>
</comment>
<keyword evidence="5" id="KW-0325">Glycoprotein</keyword>
<keyword evidence="8" id="KW-1185">Reference proteome</keyword>
<gene>
    <name evidence="7" type="ORF">DPMN_069543</name>
</gene>
<reference evidence="7" key="2">
    <citation type="submission" date="2020-11" db="EMBL/GenBank/DDBJ databases">
        <authorList>
            <person name="McCartney M.A."/>
            <person name="Auch B."/>
            <person name="Kono T."/>
            <person name="Mallez S."/>
            <person name="Becker A."/>
            <person name="Gohl D.M."/>
            <person name="Silverstein K.A.T."/>
            <person name="Koren S."/>
            <person name="Bechman K.B."/>
            <person name="Herman A."/>
            <person name="Abrahante J.E."/>
            <person name="Garbe J."/>
        </authorList>
    </citation>
    <scope>NUCLEOTIDE SEQUENCE</scope>
    <source>
        <strain evidence="7">Duluth1</strain>
        <tissue evidence="7">Whole animal</tissue>
    </source>
</reference>
<dbReference type="InterPro" id="IPR047115">
    <property type="entry name" value="ARSB"/>
</dbReference>
<proteinExistence type="inferred from homology"/>
<keyword evidence="3" id="KW-0479">Metal-binding</keyword>
<evidence type="ECO:0000313" key="8">
    <source>
        <dbReference type="Proteomes" id="UP000828390"/>
    </source>
</evidence>
<evidence type="ECO:0000256" key="2">
    <source>
        <dbReference type="ARBA" id="ARBA00008779"/>
    </source>
</evidence>
<evidence type="ECO:0000256" key="3">
    <source>
        <dbReference type="ARBA" id="ARBA00022723"/>
    </source>
</evidence>
<feature type="domain" description="Sulfatase N-terminal" evidence="6">
    <location>
        <begin position="24"/>
        <end position="218"/>
    </location>
</feature>
<evidence type="ECO:0000256" key="4">
    <source>
        <dbReference type="ARBA" id="ARBA00022837"/>
    </source>
</evidence>
<dbReference type="GO" id="GO:0046872">
    <property type="term" value="F:metal ion binding"/>
    <property type="evidence" value="ECO:0007669"/>
    <property type="project" value="UniProtKB-KW"/>
</dbReference>
<dbReference type="InterPro" id="IPR000917">
    <property type="entry name" value="Sulfatase_N"/>
</dbReference>
<evidence type="ECO:0000259" key="6">
    <source>
        <dbReference type="Pfam" id="PF00884"/>
    </source>
</evidence>
<evidence type="ECO:0000256" key="5">
    <source>
        <dbReference type="ARBA" id="ARBA00023180"/>
    </source>
</evidence>
<evidence type="ECO:0000313" key="7">
    <source>
        <dbReference type="EMBL" id="KAH3710077.1"/>
    </source>
</evidence>
<accession>A0A9D3Z1C0</accession>
<dbReference type="PANTHER" id="PTHR10342:SF273">
    <property type="entry name" value="RE14504P"/>
    <property type="match status" value="1"/>
</dbReference>
<dbReference type="SUPFAM" id="SSF53649">
    <property type="entry name" value="Alkaline phosphatase-like"/>
    <property type="match status" value="1"/>
</dbReference>
<dbReference type="InterPro" id="IPR017850">
    <property type="entry name" value="Alkaline_phosphatase_core_sf"/>
</dbReference>
<dbReference type="GO" id="GO:0008484">
    <property type="term" value="F:sulfuric ester hydrolase activity"/>
    <property type="evidence" value="ECO:0007669"/>
    <property type="project" value="InterPro"/>
</dbReference>
<sequence>MFADQYLPTLRGFESHYGYYQGCKDYFDHTYAAEPEYWGLDWRRNLILLRNEINLYSSDLFAQEAVNIINKHNTSEPQFLYLPHQAVHSGNTEGDPLQAPQHFVDQFPHSYLYHRRLFAEMLAAFDDAVGAVVNTLKARGMYDNTVIVFTTDNGGPSNGFDANAANNFPLRGVKATQWEGGVRGVGFIASPLLNQTGYVSNHMLHVCDWLPTLYEAAGGDPTKMSNLDGSSEWQSLSHNQHGNRQEILHNIDPSGTGQMDLRVGDYKIVVGDIGMAWSDWYPP</sequence>
<comment type="cofactor">
    <cofactor evidence="1">
        <name>Ca(2+)</name>
        <dbReference type="ChEBI" id="CHEBI:29108"/>
    </cofactor>
</comment>
<dbReference type="AlphaFoldDB" id="A0A9D3Z1C0"/>
<comment type="caution">
    <text evidence="7">The sequence shown here is derived from an EMBL/GenBank/DDBJ whole genome shotgun (WGS) entry which is preliminary data.</text>
</comment>
<reference evidence="7" key="1">
    <citation type="journal article" date="2019" name="bioRxiv">
        <title>The Genome of the Zebra Mussel, Dreissena polymorpha: A Resource for Invasive Species Research.</title>
        <authorList>
            <person name="McCartney M.A."/>
            <person name="Auch B."/>
            <person name="Kono T."/>
            <person name="Mallez S."/>
            <person name="Zhang Y."/>
            <person name="Obille A."/>
            <person name="Becker A."/>
            <person name="Abrahante J.E."/>
            <person name="Garbe J."/>
            <person name="Badalamenti J.P."/>
            <person name="Herman A."/>
            <person name="Mangelson H."/>
            <person name="Liachko I."/>
            <person name="Sullivan S."/>
            <person name="Sone E.D."/>
            <person name="Koren S."/>
            <person name="Silverstein K.A.T."/>
            <person name="Beckman K.B."/>
            <person name="Gohl D.M."/>
        </authorList>
    </citation>
    <scope>NUCLEOTIDE SEQUENCE</scope>
    <source>
        <strain evidence="7">Duluth1</strain>
        <tissue evidence="7">Whole animal</tissue>
    </source>
</reference>
<dbReference type="EMBL" id="JAIWYP010000014">
    <property type="protein sequence ID" value="KAH3710077.1"/>
    <property type="molecule type" value="Genomic_DNA"/>
</dbReference>
<name>A0A9D3Z1C0_DREPO</name>
<protein>
    <recommendedName>
        <fullName evidence="6">Sulfatase N-terminal domain-containing protein</fullName>
    </recommendedName>
</protein>
<organism evidence="7 8">
    <name type="scientific">Dreissena polymorpha</name>
    <name type="common">Zebra mussel</name>
    <name type="synonym">Mytilus polymorpha</name>
    <dbReference type="NCBI Taxonomy" id="45954"/>
    <lineage>
        <taxon>Eukaryota</taxon>
        <taxon>Metazoa</taxon>
        <taxon>Spiralia</taxon>
        <taxon>Lophotrochozoa</taxon>
        <taxon>Mollusca</taxon>
        <taxon>Bivalvia</taxon>
        <taxon>Autobranchia</taxon>
        <taxon>Heteroconchia</taxon>
        <taxon>Euheterodonta</taxon>
        <taxon>Imparidentia</taxon>
        <taxon>Neoheterodontei</taxon>
        <taxon>Myida</taxon>
        <taxon>Dreissenoidea</taxon>
        <taxon>Dreissenidae</taxon>
        <taxon>Dreissena</taxon>
    </lineage>
</organism>
<evidence type="ECO:0000256" key="1">
    <source>
        <dbReference type="ARBA" id="ARBA00001913"/>
    </source>
</evidence>